<evidence type="ECO:0000256" key="2">
    <source>
        <dbReference type="ARBA" id="ARBA00023125"/>
    </source>
</evidence>
<evidence type="ECO:0000313" key="5">
    <source>
        <dbReference type="EMBL" id="SCW38940.1"/>
    </source>
</evidence>
<dbReference type="InterPro" id="IPR036286">
    <property type="entry name" value="LexA/Signal_pep-like_sf"/>
</dbReference>
<dbReference type="Gene3D" id="2.10.109.10">
    <property type="entry name" value="Umud Fragment, subunit A"/>
    <property type="match status" value="1"/>
</dbReference>
<dbReference type="SMART" id="SM00530">
    <property type="entry name" value="HTH_XRE"/>
    <property type="match status" value="1"/>
</dbReference>
<dbReference type="InterPro" id="IPR015927">
    <property type="entry name" value="Peptidase_S24_S26A/B/C"/>
</dbReference>
<dbReference type="SUPFAM" id="SSF51306">
    <property type="entry name" value="LexA/Signal peptidase"/>
    <property type="match status" value="1"/>
</dbReference>
<dbReference type="InterPro" id="IPR001387">
    <property type="entry name" value="Cro/C1-type_HTH"/>
</dbReference>
<dbReference type="PROSITE" id="PS50943">
    <property type="entry name" value="HTH_CROC1"/>
    <property type="match status" value="1"/>
</dbReference>
<dbReference type="Pfam" id="PF01381">
    <property type="entry name" value="HTH_3"/>
    <property type="match status" value="1"/>
</dbReference>
<dbReference type="PANTHER" id="PTHR40661">
    <property type="match status" value="1"/>
</dbReference>
<name>A0AB37Z448_9PSED</name>
<dbReference type="AlphaFoldDB" id="A0AB37Z448"/>
<dbReference type="GO" id="GO:0003677">
    <property type="term" value="F:DNA binding"/>
    <property type="evidence" value="ECO:0007669"/>
    <property type="project" value="UniProtKB-KW"/>
</dbReference>
<dbReference type="Gene3D" id="1.10.260.40">
    <property type="entry name" value="lambda repressor-like DNA-binding domains"/>
    <property type="match status" value="1"/>
</dbReference>
<dbReference type="CDD" id="cd06529">
    <property type="entry name" value="S24_LexA-like"/>
    <property type="match status" value="1"/>
</dbReference>
<evidence type="ECO:0000313" key="6">
    <source>
        <dbReference type="Proteomes" id="UP000242418"/>
    </source>
</evidence>
<evidence type="ECO:0000256" key="1">
    <source>
        <dbReference type="ARBA" id="ARBA00023015"/>
    </source>
</evidence>
<dbReference type="Pfam" id="PF00717">
    <property type="entry name" value="Peptidase_S24"/>
    <property type="match status" value="1"/>
</dbReference>
<accession>A0AB37Z448</accession>
<dbReference type="InterPro" id="IPR010982">
    <property type="entry name" value="Lambda_DNA-bd_dom_sf"/>
</dbReference>
<keyword evidence="1" id="KW-0805">Transcription regulation</keyword>
<dbReference type="PANTHER" id="PTHR40661:SF3">
    <property type="entry name" value="FELS-1 PROPHAGE TRANSCRIPTIONAL REGULATOR"/>
    <property type="match status" value="1"/>
</dbReference>
<evidence type="ECO:0000259" key="4">
    <source>
        <dbReference type="PROSITE" id="PS50943"/>
    </source>
</evidence>
<dbReference type="Proteomes" id="UP000242418">
    <property type="component" value="Unassembled WGS sequence"/>
</dbReference>
<organism evidence="5 6">
    <name type="scientific">Pseudomonas peli</name>
    <dbReference type="NCBI Taxonomy" id="592361"/>
    <lineage>
        <taxon>Bacteria</taxon>
        <taxon>Pseudomonadati</taxon>
        <taxon>Pseudomonadota</taxon>
        <taxon>Gammaproteobacteria</taxon>
        <taxon>Pseudomonadales</taxon>
        <taxon>Pseudomonadaceae</taxon>
        <taxon>Pseudomonas</taxon>
    </lineage>
</organism>
<keyword evidence="3" id="KW-0804">Transcription</keyword>
<dbReference type="SUPFAM" id="SSF47413">
    <property type="entry name" value="lambda repressor-like DNA-binding domains"/>
    <property type="match status" value="1"/>
</dbReference>
<protein>
    <submittedName>
        <fullName evidence="5">Phage repressor protein C, contains Cro/C1-type HTH and peptisase s24 domains</fullName>
    </submittedName>
</protein>
<dbReference type="InterPro" id="IPR039418">
    <property type="entry name" value="LexA-like"/>
</dbReference>
<proteinExistence type="predicted"/>
<feature type="domain" description="HTH cro/C1-type" evidence="4">
    <location>
        <begin position="7"/>
        <end position="62"/>
    </location>
</feature>
<keyword evidence="6" id="KW-1185">Reference proteome</keyword>
<reference evidence="5 6" key="1">
    <citation type="submission" date="2016-10" db="EMBL/GenBank/DDBJ databases">
        <authorList>
            <person name="Varghese N."/>
            <person name="Submissions S."/>
        </authorList>
    </citation>
    <scope>NUCLEOTIDE SEQUENCE [LARGE SCALE GENOMIC DNA]</scope>
    <source>
        <strain evidence="5 6">DSM 17833</strain>
    </source>
</reference>
<evidence type="ECO:0000256" key="3">
    <source>
        <dbReference type="ARBA" id="ARBA00023163"/>
    </source>
</evidence>
<keyword evidence="2" id="KW-0238">DNA-binding</keyword>
<gene>
    <name evidence="5" type="ORF">SAMN05216370_0882</name>
</gene>
<dbReference type="EMBL" id="FMTL01000001">
    <property type="protein sequence ID" value="SCW38940.1"/>
    <property type="molecule type" value="Genomic_DNA"/>
</dbReference>
<comment type="caution">
    <text evidence="5">The sequence shown here is derived from an EMBL/GenBank/DDBJ whole genome shotgun (WGS) entry which is preliminary data.</text>
</comment>
<sequence>MKIGERIEAQMKRREWSEAELARRASITQPTVHRIIKGESKNPRQDNIQAIAKAFGCSAEWLWTGQGKAPSGIDGSQESSPAGAAAIVLDMLKKHGKGLTEEAQQKICTAVTESLAEATSNVITADFRRAGPVGDEIRIAHYDVQGAMGSGELVHDFPEMFRDLTVSQQHLKELGVTYKDPAHLKLITGTGQSMTPTIQDKDPLISDASIREFVGDGIYAFAWQGLFYIKRLQVADSEHFEMISDNPSHKDRLIRIDETYIQARILLVWNAKRL</sequence>
<dbReference type="CDD" id="cd00093">
    <property type="entry name" value="HTH_XRE"/>
    <property type="match status" value="1"/>
</dbReference>
<dbReference type="RefSeq" id="WP_090248718.1">
    <property type="nucleotide sequence ID" value="NZ_FMTL01000001.1"/>
</dbReference>